<evidence type="ECO:0000256" key="4">
    <source>
        <dbReference type="ARBA" id="ARBA00022448"/>
    </source>
</evidence>
<evidence type="ECO:0000256" key="6">
    <source>
        <dbReference type="ARBA" id="ARBA00022824"/>
    </source>
</evidence>
<keyword evidence="13" id="KW-0963">Cytoplasm</keyword>
<reference evidence="18 19" key="1">
    <citation type="submission" date="2023-10" db="EMBL/GenBank/DDBJ databases">
        <title>Draft Genome Sequence of Candida saopaulonensis from a very Premature Infant with Sepsis.</title>
        <authorList>
            <person name="Ning Y."/>
            <person name="Dai R."/>
            <person name="Xiao M."/>
            <person name="Xu Y."/>
            <person name="Yan Q."/>
            <person name="Zhang L."/>
        </authorList>
    </citation>
    <scope>NUCLEOTIDE SEQUENCE [LARGE SCALE GENOMIC DNA]</scope>
    <source>
        <strain evidence="18 19">19XY460</strain>
    </source>
</reference>
<dbReference type="RefSeq" id="XP_062875233.1">
    <property type="nucleotide sequence ID" value="XM_063019163.1"/>
</dbReference>
<dbReference type="GO" id="GO:0006886">
    <property type="term" value="P:intracellular protein transport"/>
    <property type="evidence" value="ECO:0007669"/>
    <property type="project" value="InterPro"/>
</dbReference>
<dbReference type="PANTHER" id="PTHR11141">
    <property type="entry name" value="PROTEIN TRANSPORT PROTEIN SEC23"/>
    <property type="match status" value="1"/>
</dbReference>
<evidence type="ECO:0000256" key="8">
    <source>
        <dbReference type="ARBA" id="ARBA00022892"/>
    </source>
</evidence>
<evidence type="ECO:0000256" key="1">
    <source>
        <dbReference type="ARBA" id="ARBA00004299"/>
    </source>
</evidence>
<dbReference type="Proteomes" id="UP001338582">
    <property type="component" value="Chromosome 1"/>
</dbReference>
<dbReference type="Gene3D" id="2.60.40.1670">
    <property type="entry name" value="beta-sandwich domain of Sec23/24"/>
    <property type="match status" value="2"/>
</dbReference>
<evidence type="ECO:0000259" key="14">
    <source>
        <dbReference type="Pfam" id="PF04810"/>
    </source>
</evidence>
<dbReference type="Pfam" id="PF04810">
    <property type="entry name" value="zf-Sec23_Sec24"/>
    <property type="match status" value="1"/>
</dbReference>
<dbReference type="KEGG" id="asau:88171134"/>
<dbReference type="SUPFAM" id="SSF82919">
    <property type="entry name" value="Zn-finger domain of Sec23/24"/>
    <property type="match status" value="1"/>
</dbReference>
<dbReference type="SUPFAM" id="SSF81811">
    <property type="entry name" value="Helical domain of Sec23/24"/>
    <property type="match status" value="1"/>
</dbReference>
<evidence type="ECO:0000256" key="3">
    <source>
        <dbReference type="ARBA" id="ARBA00009210"/>
    </source>
</evidence>
<dbReference type="GO" id="GO:0005096">
    <property type="term" value="F:GTPase activator activity"/>
    <property type="evidence" value="ECO:0007669"/>
    <property type="project" value="TreeGrafter"/>
</dbReference>
<name>A0AAX4H2S8_9ASCO</name>
<feature type="domain" description="Sec23/Sec24 trunk" evidence="15">
    <location>
        <begin position="125"/>
        <end position="314"/>
    </location>
</feature>
<dbReference type="GO" id="GO:0090110">
    <property type="term" value="P:COPII-coated vesicle cargo loading"/>
    <property type="evidence" value="ECO:0007669"/>
    <property type="project" value="TreeGrafter"/>
</dbReference>
<dbReference type="InterPro" id="IPR037364">
    <property type="entry name" value="Sec23"/>
</dbReference>
<protein>
    <recommendedName>
        <fullName evidence="13">Protein transport protein SEC23</fullName>
    </recommendedName>
</protein>
<dbReference type="Pfam" id="PF04815">
    <property type="entry name" value="Sec23_helical"/>
    <property type="match status" value="1"/>
</dbReference>
<dbReference type="Pfam" id="PF04811">
    <property type="entry name" value="Sec23_trunk"/>
    <property type="match status" value="1"/>
</dbReference>
<keyword evidence="4 13" id="KW-0813">Transport</keyword>
<keyword evidence="8 13" id="KW-0931">ER-Golgi transport</keyword>
<evidence type="ECO:0000256" key="12">
    <source>
        <dbReference type="ARBA" id="ARBA00023329"/>
    </source>
</evidence>
<dbReference type="GO" id="GO:0000139">
    <property type="term" value="C:Golgi membrane"/>
    <property type="evidence" value="ECO:0007669"/>
    <property type="project" value="UniProtKB-SubCell"/>
</dbReference>
<feature type="domain" description="Sec23/Sec24 beta-sandwich" evidence="17">
    <location>
        <begin position="403"/>
        <end position="525"/>
    </location>
</feature>
<dbReference type="GO" id="GO:0008270">
    <property type="term" value="F:zinc ion binding"/>
    <property type="evidence" value="ECO:0007669"/>
    <property type="project" value="InterPro"/>
</dbReference>
<dbReference type="Gene3D" id="1.20.120.730">
    <property type="entry name" value="Sec23/Sec24 helical domain"/>
    <property type="match status" value="1"/>
</dbReference>
<comment type="subcellular location">
    <subcellularLocation>
        <location evidence="13">Cytoplasm</location>
    </subcellularLocation>
    <subcellularLocation>
        <location evidence="1 13">Cytoplasmic vesicle</location>
        <location evidence="1 13">COPII-coated vesicle membrane</location>
        <topology evidence="1 13">Peripheral membrane protein</topology>
        <orientation evidence="1 13">Cytoplasmic side</orientation>
    </subcellularLocation>
    <subcellularLocation>
        <location evidence="2 13">Endoplasmic reticulum membrane</location>
        <topology evidence="2 13">Peripheral membrane protein</topology>
        <orientation evidence="2 13">Cytoplasmic side</orientation>
    </subcellularLocation>
    <subcellularLocation>
        <location evidence="13">Golgi apparatus membrane</location>
        <topology evidence="13">Peripheral membrane protein</topology>
        <orientation evidence="13">Cytoplasmic side</orientation>
    </subcellularLocation>
</comment>
<keyword evidence="6 13" id="KW-0256">Endoplasmic reticulum</keyword>
<evidence type="ECO:0000256" key="9">
    <source>
        <dbReference type="ARBA" id="ARBA00022927"/>
    </source>
</evidence>
<keyword evidence="11 13" id="KW-0472">Membrane</keyword>
<dbReference type="GO" id="GO:0030127">
    <property type="term" value="C:COPII vesicle coat"/>
    <property type="evidence" value="ECO:0007669"/>
    <property type="project" value="InterPro"/>
</dbReference>
<dbReference type="InterPro" id="IPR006895">
    <property type="entry name" value="Znf_Sec23_Sec24"/>
</dbReference>
<dbReference type="EMBL" id="CP138894">
    <property type="protein sequence ID" value="WPK22846.1"/>
    <property type="molecule type" value="Genomic_DNA"/>
</dbReference>
<dbReference type="InterPro" id="IPR006900">
    <property type="entry name" value="Sec23/24_helical_dom"/>
</dbReference>
<dbReference type="InterPro" id="IPR012990">
    <property type="entry name" value="Beta-sandwich_Sec23_24"/>
</dbReference>
<accession>A0AAX4H2S8</accession>
<dbReference type="InterPro" id="IPR036175">
    <property type="entry name" value="Sec23/24_helical_dom_sf"/>
</dbReference>
<keyword evidence="12 13" id="KW-0968">Cytoplasmic vesicle</keyword>
<dbReference type="PANTHER" id="PTHR11141:SF0">
    <property type="entry name" value="PROTEIN TRANSPORT PROTEIN SEC23"/>
    <property type="match status" value="1"/>
</dbReference>
<comment type="similarity">
    <text evidence="3 13">Belongs to the SEC23/SEC24 family. SEC23 subfamily.</text>
</comment>
<keyword evidence="7 13" id="KW-0862">Zinc</keyword>
<keyword evidence="5 13" id="KW-0479">Metal-binding</keyword>
<evidence type="ECO:0000256" key="5">
    <source>
        <dbReference type="ARBA" id="ARBA00022723"/>
    </source>
</evidence>
<evidence type="ECO:0000259" key="17">
    <source>
        <dbReference type="Pfam" id="PF08033"/>
    </source>
</evidence>
<evidence type="ECO:0000256" key="2">
    <source>
        <dbReference type="ARBA" id="ARBA00004397"/>
    </source>
</evidence>
<dbReference type="Gene3D" id="3.40.50.410">
    <property type="entry name" value="von Willebrand factor, type A domain"/>
    <property type="match status" value="2"/>
</dbReference>
<dbReference type="GO" id="GO:0005789">
    <property type="term" value="C:endoplasmic reticulum membrane"/>
    <property type="evidence" value="ECO:0007669"/>
    <property type="project" value="UniProtKB-SubCell"/>
</dbReference>
<dbReference type="GeneID" id="88171134"/>
<dbReference type="InterPro" id="IPR029006">
    <property type="entry name" value="ADF-H/Gelsolin-like_dom_sf"/>
</dbReference>
<feature type="domain" description="Sec23/Sec24 helical" evidence="16">
    <location>
        <begin position="565"/>
        <end position="673"/>
    </location>
</feature>
<dbReference type="InterPro" id="IPR036465">
    <property type="entry name" value="vWFA_dom_sf"/>
</dbReference>
<comment type="function">
    <text evidence="13">Component of the coat protein complex II (COPII) which promotes the formation of transport vesicles from the endoplasmic reticulum (ER). The coat has two main functions, the physical deformation of the endoplasmic reticulum membrane into vesicles and the selection of cargo molecules.</text>
</comment>
<dbReference type="Pfam" id="PF08033">
    <property type="entry name" value="Sec23_BS"/>
    <property type="match status" value="1"/>
</dbReference>
<evidence type="ECO:0000256" key="11">
    <source>
        <dbReference type="ARBA" id="ARBA00023136"/>
    </source>
</evidence>
<dbReference type="InterPro" id="IPR006896">
    <property type="entry name" value="Sec23/24_trunk_dom"/>
</dbReference>
<evidence type="ECO:0000313" key="19">
    <source>
        <dbReference type="Proteomes" id="UP001338582"/>
    </source>
</evidence>
<organism evidence="18 19">
    <name type="scientific">Australozyma saopauloensis</name>
    <dbReference type="NCBI Taxonomy" id="291208"/>
    <lineage>
        <taxon>Eukaryota</taxon>
        <taxon>Fungi</taxon>
        <taxon>Dikarya</taxon>
        <taxon>Ascomycota</taxon>
        <taxon>Saccharomycotina</taxon>
        <taxon>Pichiomycetes</taxon>
        <taxon>Metschnikowiaceae</taxon>
        <taxon>Australozyma</taxon>
    </lineage>
</organism>
<dbReference type="SUPFAM" id="SSF81995">
    <property type="entry name" value="beta-sandwich domain of Sec23/24"/>
    <property type="match status" value="1"/>
</dbReference>
<proteinExistence type="inferred from homology"/>
<keyword evidence="19" id="KW-1185">Reference proteome</keyword>
<sequence>MSRTEFNWDVFPSTKLEARQMSGPIACLFTPFESTTTGHLESNPIQCSNCQAILNQFIRIDRENRLWWCPLCQIKSELPERFVIPEKGCSDDEIPLSIRPSPHGTVDYVLPEDITESVFSGSWVIFVIDVYQYTNGDENGDDFWSLKTAIAESIDKLENDVKVAIITFSEEVYVHFPNKAQCMVLEPFQQTGDFMMDFSRWSEGNHEVLSRNNHAFSAPSEHLKQYIMSLQPHPTKLVKPCRRTGTSLLTVCELVKEHYKSFSLGRVFLFQSGPPTTEPGKVSEENTPLRTHNDIVTLSAPHLSSAIQFYSFISLVSVGYTFNQAYKSVYHSSTHTAMHRQSSSPKFTFNIFVGSSDQTGVYEMKRLAEGGNGTIYMTSTFCSKQFVEAFHNCIVRTNNEKKNCSITVLPSIGIKIISAIGNCTELESSYKAKYADLHHDRISDLVTSFESSIKLRNFTNQWYLGGLNNTETTAFYFDVDTVSSSSMLDPFKGSKELYVQFQTRHFDRKLNRQLLRVTTVRRPTTLAILDSNKVQLSNGKYKLIHHKSTIIKEKILLESFNANIWITLLTRLLVNKIDYPGCYNPTEDITKELDKILIRLLSNFGGIEIDREVGSNPYDASNYKYAMHKCFEELPSLAYQLRKNQQLTKVFNCSPDETASCHNVFKALCVEDSEKMIRPRLYKVVANSFTQVPFHWNSLLVSNNESHYVVLDSVTTIIICKCTANKEDSLPLHPSYNDDVLYDTRMPQDLQDVIALVRKETLAAQGVFPRIIVTQTGHSQERSLKARLEKAAPTLEPKPKTKKWWQFSNAGEKTRTLAEEMTMKEYLEILLSKVKAHKNRSI</sequence>
<keyword evidence="9 13" id="KW-0653">Protein transport</keyword>
<evidence type="ECO:0000256" key="13">
    <source>
        <dbReference type="RuleBase" id="RU365030"/>
    </source>
</evidence>
<dbReference type="SUPFAM" id="SSF53300">
    <property type="entry name" value="vWA-like"/>
    <property type="match status" value="1"/>
</dbReference>
<feature type="domain" description="Zinc finger Sec23/Sec24-type" evidence="14">
    <location>
        <begin position="44"/>
        <end position="80"/>
    </location>
</feature>
<dbReference type="Gene3D" id="2.30.30.380">
    <property type="entry name" value="Zn-finger domain of Sec23/24"/>
    <property type="match status" value="1"/>
</dbReference>
<keyword evidence="10 13" id="KW-0333">Golgi apparatus</keyword>
<evidence type="ECO:0000256" key="10">
    <source>
        <dbReference type="ARBA" id="ARBA00023034"/>
    </source>
</evidence>
<dbReference type="GO" id="GO:0070971">
    <property type="term" value="C:endoplasmic reticulum exit site"/>
    <property type="evidence" value="ECO:0007669"/>
    <property type="project" value="TreeGrafter"/>
</dbReference>
<dbReference type="InterPro" id="IPR036174">
    <property type="entry name" value="Znf_Sec23_Sec24_sf"/>
</dbReference>
<gene>
    <name evidence="18" type="ORF">PUMCH_000065</name>
</gene>
<evidence type="ECO:0000313" key="18">
    <source>
        <dbReference type="EMBL" id="WPK22846.1"/>
    </source>
</evidence>
<dbReference type="Gene3D" id="3.40.20.10">
    <property type="entry name" value="Severin"/>
    <property type="match status" value="1"/>
</dbReference>
<evidence type="ECO:0000256" key="7">
    <source>
        <dbReference type="ARBA" id="ARBA00022833"/>
    </source>
</evidence>
<evidence type="ECO:0000259" key="16">
    <source>
        <dbReference type="Pfam" id="PF04815"/>
    </source>
</evidence>
<evidence type="ECO:0000259" key="15">
    <source>
        <dbReference type="Pfam" id="PF04811"/>
    </source>
</evidence>
<dbReference type="AlphaFoldDB" id="A0AAX4H2S8"/>